<comment type="caution">
    <text evidence="5">The sequence shown here is derived from an EMBL/GenBank/DDBJ whole genome shotgun (WGS) entry which is preliminary data.</text>
</comment>
<dbReference type="PROSITE" id="PS51384">
    <property type="entry name" value="FAD_FR"/>
    <property type="match status" value="1"/>
</dbReference>
<organism evidence="5 6">
    <name type="scientific">Zhongshania aquimaris</name>
    <dbReference type="NCBI Taxonomy" id="2857107"/>
    <lineage>
        <taxon>Bacteria</taxon>
        <taxon>Pseudomonadati</taxon>
        <taxon>Pseudomonadota</taxon>
        <taxon>Gammaproteobacteria</taxon>
        <taxon>Cellvibrionales</taxon>
        <taxon>Spongiibacteraceae</taxon>
        <taxon>Zhongshania</taxon>
    </lineage>
</organism>
<dbReference type="Proteomes" id="UP001166291">
    <property type="component" value="Unassembled WGS sequence"/>
</dbReference>
<feature type="domain" description="Flavodoxin-like" evidence="3">
    <location>
        <begin position="44"/>
        <end position="185"/>
    </location>
</feature>
<dbReference type="PROSITE" id="PS50902">
    <property type="entry name" value="FLAVODOXIN_LIKE"/>
    <property type="match status" value="1"/>
</dbReference>
<dbReference type="Pfam" id="PF00175">
    <property type="entry name" value="NAD_binding_1"/>
    <property type="match status" value="1"/>
</dbReference>
<dbReference type="InterPro" id="IPR017927">
    <property type="entry name" value="FAD-bd_FR_type"/>
</dbReference>
<dbReference type="PANTHER" id="PTHR19384">
    <property type="entry name" value="NITRIC OXIDE SYNTHASE-RELATED"/>
    <property type="match status" value="1"/>
</dbReference>
<dbReference type="RefSeq" id="WP_219042186.1">
    <property type="nucleotide sequence ID" value="NZ_JAHWDQ010000001.1"/>
</dbReference>
<evidence type="ECO:0000259" key="4">
    <source>
        <dbReference type="PROSITE" id="PS51384"/>
    </source>
</evidence>
<evidence type="ECO:0000259" key="3">
    <source>
        <dbReference type="PROSITE" id="PS50902"/>
    </source>
</evidence>
<protein>
    <submittedName>
        <fullName evidence="5">Flavodoxin domain-containing protein</fullName>
    </submittedName>
</protein>
<sequence>MLTERLLLVLAVLLGYAALCLWQFRRGSSGRLQSVDSSVSAASMLVAYASQSGVALALAQSSAKALLAIGPVRVLPLNRVDDAVLAGTEHAFFVASTYGEGEPPDNGNRFARRYLNGSSAQFSHLKFSVLALGDSAYQHFCAFGHKLHEGLSSHGAAPVFAPLELDGNTAGNADAVLQRWYQQLARFGAESSLPDLTELSFHRDHYQSWHLDARKVVNVGSVGEPLVYLKFSPAQVLGDVALDTLWQAGDIAEVLPRNSVIRCAEFAAMYKLDFDASLLIDGKASKLIDELQRRALPASDIAGPVVGDPDSVSAWVMSLPLLAKREYSIASVPEDGSLDLLVRVQGRDGIPGVASHWLGRHLAVGDSLALRVRRNPLFHAPESNIPVIFIGNGSGFAGIRAHLRARQLSNRKDNWLMFGERSPRADRIFSDEIAEWQDHGYLPHIDLTFSRCREQPAYVQDAILANVADLKAWLSAGAAIYVCGSREGMAAGVDRQLRRVLGDEQLDDLADAGLYCRDVY</sequence>
<dbReference type="InterPro" id="IPR008254">
    <property type="entry name" value="Flavodoxin/NO_synth"/>
</dbReference>
<keyword evidence="1" id="KW-0285">Flavoprotein</keyword>
<name>A0ABS6VPI1_9GAMM</name>
<reference evidence="5" key="1">
    <citation type="submission" date="2021-07" db="EMBL/GenBank/DDBJ databases">
        <title>Zhongshania sp. CAU 1632 isolated from seawater.</title>
        <authorList>
            <person name="Kim W."/>
        </authorList>
    </citation>
    <scope>NUCLEOTIDE SEQUENCE</scope>
    <source>
        <strain evidence="5">CAU 1632</strain>
    </source>
</reference>
<evidence type="ECO:0000256" key="1">
    <source>
        <dbReference type="ARBA" id="ARBA00022630"/>
    </source>
</evidence>
<dbReference type="Pfam" id="PF00258">
    <property type="entry name" value="Flavodoxin_1"/>
    <property type="match status" value="1"/>
</dbReference>
<accession>A0ABS6VPI1</accession>
<evidence type="ECO:0000256" key="2">
    <source>
        <dbReference type="ARBA" id="ARBA00022643"/>
    </source>
</evidence>
<evidence type="ECO:0000313" key="6">
    <source>
        <dbReference type="Proteomes" id="UP001166291"/>
    </source>
</evidence>
<keyword evidence="6" id="KW-1185">Reference proteome</keyword>
<feature type="domain" description="FAD-binding FR-type" evidence="4">
    <location>
        <begin position="177"/>
        <end position="381"/>
    </location>
</feature>
<evidence type="ECO:0000313" key="5">
    <source>
        <dbReference type="EMBL" id="MBW2939953.1"/>
    </source>
</evidence>
<keyword evidence="2" id="KW-0288">FMN</keyword>
<dbReference type="PANTHER" id="PTHR19384:SF17">
    <property type="entry name" value="NADPH--CYTOCHROME P450 REDUCTASE"/>
    <property type="match status" value="1"/>
</dbReference>
<dbReference type="InterPro" id="IPR001433">
    <property type="entry name" value="OxRdtase_FAD/NAD-bd"/>
</dbReference>
<dbReference type="EMBL" id="JAHWDQ010000001">
    <property type="protein sequence ID" value="MBW2939953.1"/>
    <property type="molecule type" value="Genomic_DNA"/>
</dbReference>
<proteinExistence type="predicted"/>
<gene>
    <name evidence="5" type="ORF">KXJ70_04165</name>
</gene>